<proteinExistence type="predicted"/>
<evidence type="ECO:0000256" key="5">
    <source>
        <dbReference type="ARBA" id="ARBA00022840"/>
    </source>
</evidence>
<dbReference type="CDD" id="cd00464">
    <property type="entry name" value="SK"/>
    <property type="match status" value="1"/>
</dbReference>
<evidence type="ECO:0000256" key="3">
    <source>
        <dbReference type="ARBA" id="ARBA00022741"/>
    </source>
</evidence>
<dbReference type="InterPro" id="IPR000623">
    <property type="entry name" value="Shikimate_kinase/TSH1"/>
</dbReference>
<dbReference type="AlphaFoldDB" id="A0A381R6Q3"/>
<dbReference type="Gene3D" id="3.40.50.300">
    <property type="entry name" value="P-loop containing nucleotide triphosphate hydrolases"/>
    <property type="match status" value="1"/>
</dbReference>
<reference evidence="7" key="1">
    <citation type="submission" date="2018-05" db="EMBL/GenBank/DDBJ databases">
        <authorList>
            <person name="Lanie J.A."/>
            <person name="Ng W.-L."/>
            <person name="Kazmierczak K.M."/>
            <person name="Andrzejewski T.M."/>
            <person name="Davidsen T.M."/>
            <person name="Wayne K.J."/>
            <person name="Tettelin H."/>
            <person name="Glass J.I."/>
            <person name="Rusch D."/>
            <person name="Podicherti R."/>
            <person name="Tsui H.-C.T."/>
            <person name="Winkler M.E."/>
        </authorList>
    </citation>
    <scope>NUCLEOTIDE SEQUENCE</scope>
</reference>
<dbReference type="GO" id="GO:0008652">
    <property type="term" value="P:amino acid biosynthetic process"/>
    <property type="evidence" value="ECO:0007669"/>
    <property type="project" value="UniProtKB-KW"/>
</dbReference>
<organism evidence="7">
    <name type="scientific">marine metagenome</name>
    <dbReference type="NCBI Taxonomy" id="408172"/>
    <lineage>
        <taxon>unclassified sequences</taxon>
        <taxon>metagenomes</taxon>
        <taxon>ecological metagenomes</taxon>
    </lineage>
</organism>
<gene>
    <name evidence="7" type="ORF">METZ01_LOCUS40094</name>
</gene>
<dbReference type="PANTHER" id="PTHR21087">
    <property type="entry name" value="SHIKIMATE KINASE"/>
    <property type="match status" value="1"/>
</dbReference>
<accession>A0A381R6Q3</accession>
<evidence type="ECO:0008006" key="8">
    <source>
        <dbReference type="Google" id="ProtNLM"/>
    </source>
</evidence>
<keyword evidence="4" id="KW-0418">Kinase</keyword>
<protein>
    <recommendedName>
        <fullName evidence="8">Shikimate kinase</fullName>
    </recommendedName>
</protein>
<keyword evidence="3" id="KW-0547">Nucleotide-binding</keyword>
<dbReference type="Pfam" id="PF01202">
    <property type="entry name" value="SKI"/>
    <property type="match status" value="1"/>
</dbReference>
<dbReference type="PANTHER" id="PTHR21087:SF16">
    <property type="entry name" value="SHIKIMATE KINASE 1, CHLOROPLASTIC"/>
    <property type="match status" value="1"/>
</dbReference>
<feature type="non-terminal residue" evidence="7">
    <location>
        <position position="1"/>
    </location>
</feature>
<evidence type="ECO:0000256" key="2">
    <source>
        <dbReference type="ARBA" id="ARBA00022679"/>
    </source>
</evidence>
<dbReference type="PRINTS" id="PR01100">
    <property type="entry name" value="SHIKIMTKNASE"/>
</dbReference>
<dbReference type="GO" id="GO:0009073">
    <property type="term" value="P:aromatic amino acid family biosynthetic process"/>
    <property type="evidence" value="ECO:0007669"/>
    <property type="project" value="UniProtKB-KW"/>
</dbReference>
<keyword evidence="2" id="KW-0808">Transferase</keyword>
<dbReference type="InterPro" id="IPR027417">
    <property type="entry name" value="P-loop_NTPase"/>
</dbReference>
<evidence type="ECO:0000256" key="6">
    <source>
        <dbReference type="ARBA" id="ARBA00023141"/>
    </source>
</evidence>
<dbReference type="GO" id="GO:0005829">
    <property type="term" value="C:cytosol"/>
    <property type="evidence" value="ECO:0007669"/>
    <property type="project" value="TreeGrafter"/>
</dbReference>
<name>A0A381R6Q3_9ZZZZ</name>
<dbReference type="GO" id="GO:0005524">
    <property type="term" value="F:ATP binding"/>
    <property type="evidence" value="ECO:0007669"/>
    <property type="project" value="UniProtKB-KW"/>
</dbReference>
<dbReference type="InterPro" id="IPR031322">
    <property type="entry name" value="Shikimate/glucono_kinase"/>
</dbReference>
<keyword evidence="5" id="KW-0067">ATP-binding</keyword>
<dbReference type="SUPFAM" id="SSF52540">
    <property type="entry name" value="P-loop containing nucleoside triphosphate hydrolases"/>
    <property type="match status" value="1"/>
</dbReference>
<evidence type="ECO:0000256" key="4">
    <source>
        <dbReference type="ARBA" id="ARBA00022777"/>
    </source>
</evidence>
<evidence type="ECO:0000256" key="1">
    <source>
        <dbReference type="ARBA" id="ARBA00022605"/>
    </source>
</evidence>
<keyword evidence="6" id="KW-0057">Aromatic amino acid biosynthesis</keyword>
<keyword evidence="1" id="KW-0028">Amino-acid biosynthesis</keyword>
<dbReference type="EMBL" id="UINC01001716">
    <property type="protein sequence ID" value="SUZ87240.1"/>
    <property type="molecule type" value="Genomic_DNA"/>
</dbReference>
<feature type="non-terminal residue" evidence="7">
    <location>
        <position position="123"/>
    </location>
</feature>
<evidence type="ECO:0000313" key="7">
    <source>
        <dbReference type="EMBL" id="SUZ87240.1"/>
    </source>
</evidence>
<sequence length="123" mass="13865">MMGSGKSSTGKALADSLNWTFYDIDNELEKDHNLSISDMFINGEPQFREQETKKLKEIALKDCIVCSTGGGIILDESNHEILKQSFCVYLYASIDSLCQRLEDDDSRPLLSNGNKHEVLQNIF</sequence>
<dbReference type="GO" id="GO:0004765">
    <property type="term" value="F:shikimate kinase activity"/>
    <property type="evidence" value="ECO:0007669"/>
    <property type="project" value="TreeGrafter"/>
</dbReference>